<dbReference type="RefSeq" id="WP_044920829.1">
    <property type="nucleotide sequence ID" value="NZ_CYXT01000017.1"/>
</dbReference>
<protein>
    <submittedName>
        <fullName evidence="1">Uncharacterized protein</fullName>
    </submittedName>
</protein>
<reference evidence="1 2" key="1">
    <citation type="submission" date="2015-09" db="EMBL/GenBank/DDBJ databases">
        <authorList>
            <consortium name="Pathogen Informatics"/>
        </authorList>
    </citation>
    <scope>NUCLEOTIDE SEQUENCE [LARGE SCALE GENOMIC DNA]</scope>
    <source>
        <strain evidence="1 2">2789STDY5608868</strain>
    </source>
</reference>
<evidence type="ECO:0000313" key="1">
    <source>
        <dbReference type="EMBL" id="CUN03121.1"/>
    </source>
</evidence>
<dbReference type="Proteomes" id="UP000095598">
    <property type="component" value="Unassembled WGS sequence"/>
</dbReference>
<gene>
    <name evidence="1" type="ORF">ERS852425_02160</name>
</gene>
<name>A0A173TK75_ANAHA</name>
<organism evidence="1 2">
    <name type="scientific">Anaerostipes hadrus</name>
    <dbReference type="NCBI Taxonomy" id="649756"/>
    <lineage>
        <taxon>Bacteria</taxon>
        <taxon>Bacillati</taxon>
        <taxon>Bacillota</taxon>
        <taxon>Clostridia</taxon>
        <taxon>Lachnospirales</taxon>
        <taxon>Lachnospiraceae</taxon>
        <taxon>Anaerostipes</taxon>
    </lineage>
</organism>
<dbReference type="AlphaFoldDB" id="A0A173TK75"/>
<accession>A0A173TK75</accession>
<proteinExistence type="predicted"/>
<sequence>MYYLRIYSSEKDGSIMLPFNNDLESLITYVVDQHERIIRYLESNNKKYEKIAFIWDKDRYDETLEVSIRNFDFGIFQSMNVQIFYDLTPEYDKEMHSEERIDRREVIHLEIMKKYPLKEKGIIDLMTRPEYYFVCAFTKEMALREGMDSHTARLRVGDIGVEYILSKKAEKRYGTIYKVKENKAIPNKHCIYDEIDFEDPDWEANLEIAMCKAFLQFYPLESTLKKENVDEVFRKIVGMRFNRISNIEYWILENLQVTKEDLPDFVIQESEINEEIRIGKADVDYVLDGTFGEGVLNKQYPDFSISYLMTNNNQMIITDARWN</sequence>
<evidence type="ECO:0000313" key="2">
    <source>
        <dbReference type="Proteomes" id="UP000095598"/>
    </source>
</evidence>
<dbReference type="EMBL" id="CYXT01000017">
    <property type="protein sequence ID" value="CUN03121.1"/>
    <property type="molecule type" value="Genomic_DNA"/>
</dbReference>